<feature type="signal peptide" evidence="2">
    <location>
        <begin position="1"/>
        <end position="40"/>
    </location>
</feature>
<organism evidence="3 4">
    <name type="scientific">Amphritea atlantica</name>
    <dbReference type="NCBI Taxonomy" id="355243"/>
    <lineage>
        <taxon>Bacteria</taxon>
        <taxon>Pseudomonadati</taxon>
        <taxon>Pseudomonadota</taxon>
        <taxon>Gammaproteobacteria</taxon>
        <taxon>Oceanospirillales</taxon>
        <taxon>Oceanospirillaceae</taxon>
        <taxon>Amphritea</taxon>
    </lineage>
</organism>
<dbReference type="Proteomes" id="UP000198749">
    <property type="component" value="Unassembled WGS sequence"/>
</dbReference>
<reference evidence="4" key="1">
    <citation type="submission" date="2016-10" db="EMBL/GenBank/DDBJ databases">
        <authorList>
            <person name="Varghese N."/>
            <person name="Submissions S."/>
        </authorList>
    </citation>
    <scope>NUCLEOTIDE SEQUENCE [LARGE SCALE GENOMIC DNA]</scope>
    <source>
        <strain evidence="4">DSM 18887</strain>
    </source>
</reference>
<evidence type="ECO:0008006" key="5">
    <source>
        <dbReference type="Google" id="ProtNLM"/>
    </source>
</evidence>
<keyword evidence="4" id="KW-1185">Reference proteome</keyword>
<keyword evidence="2" id="KW-0732">Signal</keyword>
<name>A0A1H9JNZ9_9GAMM</name>
<evidence type="ECO:0000256" key="1">
    <source>
        <dbReference type="SAM" id="MobiDB-lite"/>
    </source>
</evidence>
<dbReference type="Pfam" id="PF06980">
    <property type="entry name" value="DUF1302"/>
    <property type="match status" value="1"/>
</dbReference>
<gene>
    <name evidence="3" type="ORF">SAMN03080615_03083</name>
</gene>
<evidence type="ECO:0000313" key="4">
    <source>
        <dbReference type="Proteomes" id="UP000198749"/>
    </source>
</evidence>
<proteinExistence type="predicted"/>
<dbReference type="OrthoDB" id="7000272at2"/>
<dbReference type="AlphaFoldDB" id="A0A1H9JNZ9"/>
<dbReference type="InterPro" id="IPR010727">
    <property type="entry name" value="DUF1302"/>
</dbReference>
<dbReference type="RefSeq" id="WP_091360089.1">
    <property type="nucleotide sequence ID" value="NZ_AP025284.1"/>
</dbReference>
<feature type="region of interest" description="Disordered" evidence="1">
    <location>
        <begin position="69"/>
        <end position="88"/>
    </location>
</feature>
<dbReference type="EMBL" id="FOGB01000010">
    <property type="protein sequence ID" value="SEQ88355.1"/>
    <property type="molecule type" value="Genomic_DNA"/>
</dbReference>
<evidence type="ECO:0000313" key="3">
    <source>
        <dbReference type="EMBL" id="SEQ88355.1"/>
    </source>
</evidence>
<feature type="chain" id="PRO_5011559932" description="DUF1302 domain-containing protein" evidence="2">
    <location>
        <begin position="41"/>
        <end position="617"/>
    </location>
</feature>
<protein>
    <recommendedName>
        <fullName evidence="5">DUF1302 domain-containing protein</fullName>
    </recommendedName>
</protein>
<sequence>MAKRSIRTSAPWRATPVRNQLARSVTLAMLTASIAGPASAVEFNLGEIEGRFDSQLSVGSSWRMSNPNEGLISKANGGTSAGSGSYDDGTQNYSKGDAFSTVLKGVHDLQLSKDNVGVFIRGKYWYDYALNEGNANHGNIPNGYVSNTPLDDNGFNDYAQFSGAEILDAYVFGSFDLSDKPLDIRLGRQVVNWGESTFIQGGINVINPFDVSAFRRAGAEVKEGLLPVNMAFASLGLTDNLSVEGFYQLEWEKTAIDGCGTYFSTNDFTAEGCNGIRIRSDNPALAATNSPDSVYFNTFDGSPPFSTDLVVNRAADGIREADDSGQFGVAFRYFAEELNSTEFGLYLAQYHSRLPLISGIKADLVSLGTLGQLGVFQSQYFVEYPEDTKLIGLSFSTSLGDVAWSGEVSHKMDVPLQMNGPMLVAAMLSLGNPAVSGNNPANSLVASTGFGEDIHGYSTFDITQVQTSFVKFVDQVMGASRMTLIGELGWTHVHDLDESATALKYGRNGIFGYTPGDTEGFVTQDSFGYVVRANLTYPNAFAGVNLKPEISFKHGINGYGPQPGAAFNEGEKTATISLTADYLNQYQVQLGYTNFFGGDYNPVDDRDFLSLSASVSF</sequence>
<dbReference type="STRING" id="355243.SAMN03080615_03083"/>
<accession>A0A1H9JNZ9</accession>
<evidence type="ECO:0000256" key="2">
    <source>
        <dbReference type="SAM" id="SignalP"/>
    </source>
</evidence>